<evidence type="ECO:0000256" key="3">
    <source>
        <dbReference type="ARBA" id="ARBA00022989"/>
    </source>
</evidence>
<feature type="transmembrane region" description="Helical" evidence="5">
    <location>
        <begin position="45"/>
        <end position="69"/>
    </location>
</feature>
<feature type="transmembrane region" description="Helical" evidence="5">
    <location>
        <begin position="7"/>
        <end position="25"/>
    </location>
</feature>
<name>A0A3Q9JKT6_9GAMM</name>
<keyword evidence="8" id="KW-1185">Reference proteome</keyword>
<dbReference type="EMBL" id="CP029822">
    <property type="protein sequence ID" value="AZS51817.1"/>
    <property type="molecule type" value="Genomic_DNA"/>
</dbReference>
<keyword evidence="1" id="KW-1003">Cell membrane</keyword>
<evidence type="ECO:0000256" key="4">
    <source>
        <dbReference type="ARBA" id="ARBA00023136"/>
    </source>
</evidence>
<accession>A0A3Q9JKT6</accession>
<feature type="domain" description="Lipopolysaccharide assembly protein A" evidence="6">
    <location>
        <begin position="26"/>
        <end position="90"/>
    </location>
</feature>
<keyword evidence="4 5" id="KW-0472">Membrane</keyword>
<dbReference type="InterPro" id="IPR010445">
    <property type="entry name" value="LapA_dom"/>
</dbReference>
<evidence type="ECO:0000313" key="8">
    <source>
        <dbReference type="Proteomes" id="UP000273143"/>
    </source>
</evidence>
<proteinExistence type="predicted"/>
<organism evidence="7 8">
    <name type="scientific">Entomomonas moraniae</name>
    <dbReference type="NCBI Taxonomy" id="2213226"/>
    <lineage>
        <taxon>Bacteria</taxon>
        <taxon>Pseudomonadati</taxon>
        <taxon>Pseudomonadota</taxon>
        <taxon>Gammaproteobacteria</taxon>
        <taxon>Pseudomonadales</taxon>
        <taxon>Pseudomonadaceae</taxon>
        <taxon>Entomomonas</taxon>
    </lineage>
</organism>
<dbReference type="Proteomes" id="UP000273143">
    <property type="component" value="Chromosome"/>
</dbReference>
<gene>
    <name evidence="7" type="ORF">DM558_14040</name>
</gene>
<reference evidence="8" key="1">
    <citation type="submission" date="2018-06" db="EMBL/GenBank/DDBJ databases">
        <title>Complete genome of Pseudomonas insecticola strain QZS01.</title>
        <authorList>
            <person name="Wang J."/>
            <person name="Su Q."/>
        </authorList>
    </citation>
    <scope>NUCLEOTIDE SEQUENCE [LARGE SCALE GENOMIC DNA]</scope>
    <source>
        <strain evidence="8">QZS01</strain>
    </source>
</reference>
<dbReference type="AlphaFoldDB" id="A0A3Q9JKT6"/>
<evidence type="ECO:0000256" key="5">
    <source>
        <dbReference type="SAM" id="Phobius"/>
    </source>
</evidence>
<protein>
    <submittedName>
        <fullName evidence="7">LapA family protein</fullName>
    </submittedName>
</protein>
<keyword evidence="3 5" id="KW-1133">Transmembrane helix</keyword>
<keyword evidence="2 5" id="KW-0812">Transmembrane</keyword>
<dbReference type="KEGG" id="emo:DM558_14040"/>
<dbReference type="Pfam" id="PF06305">
    <property type="entry name" value="LapA_dom"/>
    <property type="match status" value="1"/>
</dbReference>
<dbReference type="RefSeq" id="WP_109703963.1">
    <property type="nucleotide sequence ID" value="NZ_CP029822.1"/>
</dbReference>
<evidence type="ECO:0000256" key="1">
    <source>
        <dbReference type="ARBA" id="ARBA00022475"/>
    </source>
</evidence>
<sequence length="100" mass="11028">MRRFQQVLLFIMLLIVAAFILIFILENNAEVAISFLSLTSPTLPIAVFIVTAFLLGLVLALVIGYVVLLKVKIKLTLTKKQLAACKKELANKNSATLLVK</sequence>
<evidence type="ECO:0000313" key="7">
    <source>
        <dbReference type="EMBL" id="AZS51817.1"/>
    </source>
</evidence>
<evidence type="ECO:0000256" key="2">
    <source>
        <dbReference type="ARBA" id="ARBA00022692"/>
    </source>
</evidence>
<evidence type="ECO:0000259" key="6">
    <source>
        <dbReference type="Pfam" id="PF06305"/>
    </source>
</evidence>
<dbReference type="GO" id="GO:0005886">
    <property type="term" value="C:plasma membrane"/>
    <property type="evidence" value="ECO:0007669"/>
    <property type="project" value="InterPro"/>
</dbReference>